<feature type="region of interest" description="Disordered" evidence="1">
    <location>
        <begin position="377"/>
        <end position="530"/>
    </location>
</feature>
<feature type="compositionally biased region" description="Polar residues" evidence="1">
    <location>
        <begin position="65"/>
        <end position="93"/>
    </location>
</feature>
<accession>A0A3N4HG88</accession>
<feature type="compositionally biased region" description="Gly residues" evidence="1">
    <location>
        <begin position="840"/>
        <end position="849"/>
    </location>
</feature>
<evidence type="ECO:0000256" key="1">
    <source>
        <dbReference type="SAM" id="MobiDB-lite"/>
    </source>
</evidence>
<feature type="compositionally biased region" description="Basic and acidic residues" evidence="1">
    <location>
        <begin position="684"/>
        <end position="698"/>
    </location>
</feature>
<feature type="compositionally biased region" description="Basic and acidic residues" evidence="1">
    <location>
        <begin position="645"/>
        <end position="654"/>
    </location>
</feature>
<feature type="region of interest" description="Disordered" evidence="1">
    <location>
        <begin position="763"/>
        <end position="1004"/>
    </location>
</feature>
<feature type="region of interest" description="Disordered" evidence="1">
    <location>
        <begin position="1079"/>
        <end position="1106"/>
    </location>
</feature>
<feature type="compositionally biased region" description="Basic and acidic residues" evidence="1">
    <location>
        <begin position="614"/>
        <end position="636"/>
    </location>
</feature>
<reference evidence="2 3" key="1">
    <citation type="journal article" date="2018" name="Nat. Ecol. Evol.">
        <title>Pezizomycetes genomes reveal the molecular basis of ectomycorrhizal truffle lifestyle.</title>
        <authorList>
            <person name="Murat C."/>
            <person name="Payen T."/>
            <person name="Noel B."/>
            <person name="Kuo A."/>
            <person name="Morin E."/>
            <person name="Chen J."/>
            <person name="Kohler A."/>
            <person name="Krizsan K."/>
            <person name="Balestrini R."/>
            <person name="Da Silva C."/>
            <person name="Montanini B."/>
            <person name="Hainaut M."/>
            <person name="Levati E."/>
            <person name="Barry K.W."/>
            <person name="Belfiori B."/>
            <person name="Cichocki N."/>
            <person name="Clum A."/>
            <person name="Dockter R.B."/>
            <person name="Fauchery L."/>
            <person name="Guy J."/>
            <person name="Iotti M."/>
            <person name="Le Tacon F."/>
            <person name="Lindquist E.A."/>
            <person name="Lipzen A."/>
            <person name="Malagnac F."/>
            <person name="Mello A."/>
            <person name="Molinier V."/>
            <person name="Miyauchi S."/>
            <person name="Poulain J."/>
            <person name="Riccioni C."/>
            <person name="Rubini A."/>
            <person name="Sitrit Y."/>
            <person name="Splivallo R."/>
            <person name="Traeger S."/>
            <person name="Wang M."/>
            <person name="Zifcakova L."/>
            <person name="Wipf D."/>
            <person name="Zambonelli A."/>
            <person name="Paolocci F."/>
            <person name="Nowrousian M."/>
            <person name="Ottonello S."/>
            <person name="Baldrian P."/>
            <person name="Spatafora J.W."/>
            <person name="Henrissat B."/>
            <person name="Nagy L.G."/>
            <person name="Aury J.M."/>
            <person name="Wincker P."/>
            <person name="Grigoriev I.V."/>
            <person name="Bonfante P."/>
            <person name="Martin F.M."/>
        </authorList>
    </citation>
    <scope>NUCLEOTIDE SEQUENCE [LARGE SCALE GENOMIC DNA]</scope>
    <source>
        <strain evidence="2 3">RN42</strain>
    </source>
</reference>
<dbReference type="Proteomes" id="UP000275078">
    <property type="component" value="Unassembled WGS sequence"/>
</dbReference>
<name>A0A3N4HG88_ASCIM</name>
<feature type="compositionally biased region" description="Basic and acidic residues" evidence="1">
    <location>
        <begin position="941"/>
        <end position="950"/>
    </location>
</feature>
<keyword evidence="3" id="KW-1185">Reference proteome</keyword>
<feature type="compositionally biased region" description="Low complexity" evidence="1">
    <location>
        <begin position="992"/>
        <end position="1004"/>
    </location>
</feature>
<dbReference type="EMBL" id="ML119969">
    <property type="protein sequence ID" value="RPA71130.1"/>
    <property type="molecule type" value="Genomic_DNA"/>
</dbReference>
<feature type="compositionally biased region" description="Low complexity" evidence="1">
    <location>
        <begin position="775"/>
        <end position="797"/>
    </location>
</feature>
<feature type="region of interest" description="Disordered" evidence="1">
    <location>
        <begin position="550"/>
        <end position="698"/>
    </location>
</feature>
<proteinExistence type="predicted"/>
<feature type="compositionally biased region" description="Basic and acidic residues" evidence="1">
    <location>
        <begin position="110"/>
        <end position="124"/>
    </location>
</feature>
<organism evidence="2 3">
    <name type="scientific">Ascobolus immersus RN42</name>
    <dbReference type="NCBI Taxonomy" id="1160509"/>
    <lineage>
        <taxon>Eukaryota</taxon>
        <taxon>Fungi</taxon>
        <taxon>Dikarya</taxon>
        <taxon>Ascomycota</taxon>
        <taxon>Pezizomycotina</taxon>
        <taxon>Pezizomycetes</taxon>
        <taxon>Pezizales</taxon>
        <taxon>Ascobolaceae</taxon>
        <taxon>Ascobolus</taxon>
    </lineage>
</organism>
<evidence type="ECO:0000313" key="3">
    <source>
        <dbReference type="Proteomes" id="UP000275078"/>
    </source>
</evidence>
<dbReference type="STRING" id="1160509.A0A3N4HG88"/>
<evidence type="ECO:0000313" key="2">
    <source>
        <dbReference type="EMBL" id="RPA71130.1"/>
    </source>
</evidence>
<feature type="compositionally biased region" description="Basic residues" evidence="1">
    <location>
        <begin position="379"/>
        <end position="388"/>
    </location>
</feature>
<feature type="compositionally biased region" description="Basic and acidic residues" evidence="1">
    <location>
        <begin position="556"/>
        <end position="576"/>
    </location>
</feature>
<feature type="region of interest" description="Disordered" evidence="1">
    <location>
        <begin position="1"/>
        <end position="213"/>
    </location>
</feature>
<sequence length="1106" mass="123313">MPAQYHYAGIGPGIRPPGASRRPPPPFHPWERPPHGSSMPHNHAHPIPGQAGPYPLAPRARLGNRQPQAQSTHHVINQRGQQSTNGNAVSSRTAAACTRSRPVQSSAPRHHQEQFLDPDPDQRAPLRSMHPAAGHGHGAGTGLGREHHGSIGTGNRLATPATYIPRRPSRSIPPRPVPAAGVVDTAPRRGPYNQAGQSHNHPGPSRGMGDYDDDLDAGQREELMIQMQEEFDHEGDLDDDDDDHIEDARKRMEYGPVIEMPVPDEGVDYGLTSTVPKEFRADKNRNMHLIMGCAPSEVRSKKRDIHDMFRYRYGFRVKKAFSKYSEYTQNQMLCTVQWEFRAEQWEYWRIKAILQTMCEDAYRNRRNKWRIRVKEKMRQLAKARKRQAKAGAIGQSRQPQRAQHTQQQALQRPSHNSNQQSTQQNLDPRLRQRYPVHTTSGVPLRSTQAQPNQPPSLGTGGSGVASNRPDSRGQVQPNPRPPHRPAPAGIPTGRGYPIRQLLRPHEQQQQPQLGQMRHQPQSFRQPEQVHQVYQDGQPEFDYDHRAYPATAPAGRIRAETRPNKPMSRHAEADHTTRQWLEQSPLGNQEAERIRQTQMQGHGDSWTPEQGQGDNRIHSREYTDAYQDSHGHHREQEGPDGFQYHGYEEHGRAVGDDGGGVDGYNHEEYDRDDYDNRGQAPNQGHGDDSRGGHGPDDMHDFTEEEIREMEEEEARGYVHAGSGTMVVGTNKHVQRKGPQLGYARAPHTTGGATRVDFQIGCGVPVPHETGPASRARYSPYPAPESRPSAASRQRSPPADHGTARRPGLHTRQPPNTSYPHNRQGVATAPWNDHSHRETGSAGAGRGSGGHEQGHSQHANFGEDDEANFNWGQDTWNPPPIRTSYRANQERREEAPQPSQTLSAIMSRRGRHTAGYAGVSNHGQTEMGSSIGEPRRAIPTNTAERERREDAPHPTQTHHQRPQGIARGDVAINSYRTRNVQGTNTNRVGRLQQPASSSSVPVPAPRPVGASNPALLAQARRANVQFPASLATVPTSDVNWAPPVIQTRSGRVVPRTPAGRELARATENDRRSGVKWKLVKRAQATRTAANRDWVDNRSGQGPWNGRDE</sequence>
<dbReference type="AlphaFoldDB" id="A0A3N4HG88"/>
<feature type="compositionally biased region" description="Polar residues" evidence="1">
    <location>
        <begin position="437"/>
        <end position="451"/>
    </location>
</feature>
<feature type="compositionally biased region" description="Polar residues" evidence="1">
    <location>
        <begin position="972"/>
        <end position="985"/>
    </location>
</feature>
<gene>
    <name evidence="2" type="ORF">BJ508DRAFT_336362</name>
</gene>
<feature type="compositionally biased region" description="Low complexity" evidence="1">
    <location>
        <begin position="507"/>
        <end position="521"/>
    </location>
</feature>
<protein>
    <submittedName>
        <fullName evidence="2">Uncharacterized protein</fullName>
    </submittedName>
</protein>
<feature type="compositionally biased region" description="Low complexity" evidence="1">
    <location>
        <begin position="389"/>
        <end position="425"/>
    </location>
</feature>
<feature type="compositionally biased region" description="Polar residues" evidence="1">
    <location>
        <begin position="577"/>
        <end position="586"/>
    </location>
</feature>